<dbReference type="SUPFAM" id="SSF52540">
    <property type="entry name" value="P-loop containing nucleoside triphosphate hydrolases"/>
    <property type="match status" value="1"/>
</dbReference>
<evidence type="ECO:0000313" key="5">
    <source>
        <dbReference type="EMBL" id="RZD16892.1"/>
    </source>
</evidence>
<dbReference type="AlphaFoldDB" id="A0A519BI10"/>
<comment type="caution">
    <text evidence="5">The sequence shown here is derived from an EMBL/GenBank/DDBJ whole genome shotgun (WGS) entry which is preliminary data.</text>
</comment>
<evidence type="ECO:0000256" key="3">
    <source>
        <dbReference type="ARBA" id="ARBA00022840"/>
    </source>
</evidence>
<dbReference type="InterPro" id="IPR003439">
    <property type="entry name" value="ABC_transporter-like_ATP-bd"/>
</dbReference>
<dbReference type="GO" id="GO:0005524">
    <property type="term" value="F:ATP binding"/>
    <property type="evidence" value="ECO:0007669"/>
    <property type="project" value="UniProtKB-KW"/>
</dbReference>
<feature type="domain" description="ABC transporter" evidence="4">
    <location>
        <begin position="2"/>
        <end position="234"/>
    </location>
</feature>
<evidence type="ECO:0000256" key="2">
    <source>
        <dbReference type="ARBA" id="ARBA00022741"/>
    </source>
</evidence>
<name>A0A519BI10_ACIG2</name>
<keyword evidence="3 5" id="KW-0067">ATP-binding</keyword>
<dbReference type="PROSITE" id="PS50893">
    <property type="entry name" value="ABC_TRANSPORTER_2"/>
    <property type="match status" value="1"/>
</dbReference>
<keyword evidence="2" id="KW-0547">Nucleotide-binding</keyword>
<evidence type="ECO:0000259" key="4">
    <source>
        <dbReference type="PROSITE" id="PS50893"/>
    </source>
</evidence>
<keyword evidence="1" id="KW-0813">Transport</keyword>
<evidence type="ECO:0000313" key="6">
    <source>
        <dbReference type="Proteomes" id="UP000316562"/>
    </source>
</evidence>
<dbReference type="EMBL" id="SGBC01000001">
    <property type="protein sequence ID" value="RZD16892.1"/>
    <property type="molecule type" value="Genomic_DNA"/>
</dbReference>
<reference evidence="5 6" key="1">
    <citation type="journal article" date="2019" name="ISME J.">
        <title>Insights into ecological role of a new deltaproteobacterial order Candidatus Acidulodesulfobacterales by metagenomics and metatranscriptomics.</title>
        <authorList>
            <person name="Tan S."/>
            <person name="Liu J."/>
            <person name="Fang Y."/>
            <person name="Hedlund B.P."/>
            <person name="Lian Z.H."/>
            <person name="Huang L.Y."/>
            <person name="Li J.T."/>
            <person name="Huang L.N."/>
            <person name="Li W.J."/>
            <person name="Jiang H.C."/>
            <person name="Dong H.L."/>
            <person name="Shu W.S."/>
        </authorList>
    </citation>
    <scope>NUCLEOTIDE SEQUENCE [LARGE SCALE GENOMIC DNA]</scope>
    <source>
        <strain evidence="5">AP2</strain>
    </source>
</reference>
<dbReference type="PANTHER" id="PTHR42939:SF1">
    <property type="entry name" value="ABC TRANSPORTER ATP-BINDING PROTEIN ALBC-RELATED"/>
    <property type="match status" value="1"/>
</dbReference>
<dbReference type="Gene3D" id="3.40.50.300">
    <property type="entry name" value="P-loop containing nucleotide triphosphate hydrolases"/>
    <property type="match status" value="1"/>
</dbReference>
<protein>
    <submittedName>
        <fullName evidence="5">ABC transporter ATP-binding protein</fullName>
    </submittedName>
</protein>
<gene>
    <name evidence="5" type="ORF">EVJ46_01245</name>
</gene>
<dbReference type="InterPro" id="IPR051782">
    <property type="entry name" value="ABC_Transporter_VariousFunc"/>
</dbReference>
<dbReference type="SMART" id="SM00382">
    <property type="entry name" value="AAA"/>
    <property type="match status" value="1"/>
</dbReference>
<accession>A0A519BI10</accession>
<organism evidence="5 6">
    <name type="scientific">Acididesulfobacter guangdongensis</name>
    <dbReference type="NCBI Taxonomy" id="2597225"/>
    <lineage>
        <taxon>Bacteria</taxon>
        <taxon>Deltaproteobacteria</taxon>
        <taxon>Candidatus Acidulodesulfobacterales</taxon>
        <taxon>Candidatus Acididesulfobacter</taxon>
    </lineage>
</organism>
<dbReference type="InterPro" id="IPR003593">
    <property type="entry name" value="AAA+_ATPase"/>
</dbReference>
<dbReference type="InterPro" id="IPR027417">
    <property type="entry name" value="P-loop_NTPase"/>
</dbReference>
<evidence type="ECO:0000256" key="1">
    <source>
        <dbReference type="ARBA" id="ARBA00022448"/>
    </source>
</evidence>
<dbReference type="GO" id="GO:0016887">
    <property type="term" value="F:ATP hydrolysis activity"/>
    <property type="evidence" value="ECO:0007669"/>
    <property type="project" value="InterPro"/>
</dbReference>
<dbReference type="Proteomes" id="UP000316562">
    <property type="component" value="Unassembled WGS sequence"/>
</dbReference>
<sequence length="259" mass="29280">MIEINNITKYFRVGFFGIKKNAVDNLSLSINKGEVTGFFGPNGAGKSTTIKMIVGLIKPSSGNIKINGYNSLDFKSRNRLGFLPENPAFSRGLRGIDIIKYYSKILNIKNRNNDTERVLNLTGIYYARNTQIHKYSKGMTQRLALAVALLGDPEILIFDEPLSGLDPIGRKEFKDIILHLKEKKKTIFFSSHILADSKELCDRIAVLVNGKLLKNDSLSSLEKEANNFYEKIDDSSNLEYKNPLENYLYSLMINNNNNK</sequence>
<dbReference type="Pfam" id="PF00005">
    <property type="entry name" value="ABC_tran"/>
    <property type="match status" value="1"/>
</dbReference>
<dbReference type="PANTHER" id="PTHR42939">
    <property type="entry name" value="ABC TRANSPORTER ATP-BINDING PROTEIN ALBC-RELATED"/>
    <property type="match status" value="1"/>
</dbReference>
<proteinExistence type="predicted"/>
<dbReference type="CDD" id="cd03230">
    <property type="entry name" value="ABC_DR_subfamily_A"/>
    <property type="match status" value="1"/>
</dbReference>